<sequence>MKGKLDYVVFNQKITLFMSNSPRFSVSERPAQLQQALNEVGSWMLSKVSTTGWNELVLEAKPVGDSFFVRFTESYDERDVTGTSRLLDDEEFATEQLSRLQHASYDEAEGAWLSVTVVVAAKNWPTPEYQVGAAYNRTHEPQNWDGEGGFSARDVREHLEKFPRTDALPAWADAKINRGRSLNVADINDEESPNPYLRDALVQFSEERSERALVNVMRQLMGGDILLDATNSDFVADGDNPFGPETTVKYTFATLEGYRGLCLFSSPEAVLKSHQEQGREGEPVMVRENSVKVMMDFLNNQEIDLLVIDPGSPTMSVLERPQVQWVLGTPHNPAAKMALMGQNMQQLLSALAAPSTFLLLGTPAGSIDRQPLIIDGEAEEGRTLLTFTSAAEVSSLDPTLEVTSATSMDVLRFAVDSGVDSVRINGLNPYATLPIAQVKELVELVDAASLGIK</sequence>
<organism evidence="2 3">
    <name type="scientific">Rothia terrae</name>
    <dbReference type="NCBI Taxonomy" id="396015"/>
    <lineage>
        <taxon>Bacteria</taxon>
        <taxon>Bacillati</taxon>
        <taxon>Actinomycetota</taxon>
        <taxon>Actinomycetes</taxon>
        <taxon>Micrococcales</taxon>
        <taxon>Micrococcaceae</taxon>
        <taxon>Rothia</taxon>
    </lineage>
</organism>
<gene>
    <name evidence="2" type="ORF">IDM49_02825</name>
</gene>
<dbReference type="GeneID" id="96623160"/>
<dbReference type="InterPro" id="IPR009839">
    <property type="entry name" value="SseB_N"/>
</dbReference>
<dbReference type="KEGG" id="rter:IDM49_02825"/>
<proteinExistence type="predicted"/>
<protein>
    <submittedName>
        <fullName evidence="2">SseB family protein</fullName>
    </submittedName>
</protein>
<dbReference type="RefSeq" id="WP_193836672.1">
    <property type="nucleotide sequence ID" value="NZ_CP061539.1"/>
</dbReference>
<accession>A0A802W2I0</accession>
<dbReference type="AlphaFoldDB" id="A0A802W2I0"/>
<name>A0A802W2I0_9MICC</name>
<evidence type="ECO:0000313" key="3">
    <source>
        <dbReference type="Proteomes" id="UP000516404"/>
    </source>
</evidence>
<feature type="domain" description="SseB protein N-terminal" evidence="1">
    <location>
        <begin position="197"/>
        <end position="325"/>
    </location>
</feature>
<reference evidence="2 3" key="1">
    <citation type="submission" date="2020-09" db="EMBL/GenBank/DDBJ databases">
        <title>Investigation of environmental microbes.</title>
        <authorList>
            <person name="Ou Y."/>
            <person name="Kang Q."/>
        </authorList>
    </citation>
    <scope>NUCLEOTIDE SEQUENCE [LARGE SCALE GENOMIC DNA]</scope>
    <source>
        <strain evidence="2 3">KJZ-14</strain>
    </source>
</reference>
<dbReference type="Pfam" id="PF07179">
    <property type="entry name" value="SseB"/>
    <property type="match status" value="1"/>
</dbReference>
<evidence type="ECO:0000313" key="2">
    <source>
        <dbReference type="EMBL" id="QNV38229.2"/>
    </source>
</evidence>
<keyword evidence="3" id="KW-1185">Reference proteome</keyword>
<evidence type="ECO:0000259" key="1">
    <source>
        <dbReference type="Pfam" id="PF07179"/>
    </source>
</evidence>
<dbReference type="EMBL" id="CP061539">
    <property type="protein sequence ID" value="QNV38229.2"/>
    <property type="molecule type" value="Genomic_DNA"/>
</dbReference>
<dbReference type="Proteomes" id="UP000516404">
    <property type="component" value="Chromosome"/>
</dbReference>